<evidence type="ECO:0000313" key="3">
    <source>
        <dbReference type="Proteomes" id="UP000003688"/>
    </source>
</evidence>
<keyword evidence="3" id="KW-1185">Reference proteome</keyword>
<dbReference type="Proteomes" id="UP000003688">
    <property type="component" value="Unassembled WGS sequence"/>
</dbReference>
<feature type="domain" description="DUF2760" evidence="1">
    <location>
        <begin position="61"/>
        <end position="181"/>
    </location>
</feature>
<comment type="caution">
    <text evidence="2">The sequence shown here is derived from an EMBL/GenBank/DDBJ whole genome shotgun (WGS) entry which is preliminary data.</text>
</comment>
<dbReference type="OrthoDB" id="21395at2"/>
<evidence type="ECO:0000313" key="2">
    <source>
        <dbReference type="EMBL" id="EEF63126.1"/>
    </source>
</evidence>
<sequence length="183" mass="20065">MEDKNQSEPSFFTRLGTAMSCFWRALSNPTFARQVALLLREPEKTAQPKVAERPPEQVHASGLFMLSMLQREGRLIDFVQEDVATFSDADIGSAARVVHAGCRKVLSEYLALEPVLKQAEGDSVTVPAGFDAQRIRLTGNVAGQPPFRGALKHHGWVTTGVRLPKVSETLDPRVLAPAEVELS</sequence>
<evidence type="ECO:0000259" key="1">
    <source>
        <dbReference type="Pfam" id="PF10816"/>
    </source>
</evidence>
<dbReference type="STRING" id="320771.Cflav_PD5761"/>
<organism evidence="2 3">
    <name type="scientific">Pedosphaera parvula (strain Ellin514)</name>
    <dbReference type="NCBI Taxonomy" id="320771"/>
    <lineage>
        <taxon>Bacteria</taxon>
        <taxon>Pseudomonadati</taxon>
        <taxon>Verrucomicrobiota</taxon>
        <taxon>Pedosphaerae</taxon>
        <taxon>Pedosphaerales</taxon>
        <taxon>Pedosphaeraceae</taxon>
        <taxon>Pedosphaera</taxon>
    </lineage>
</organism>
<proteinExistence type="predicted"/>
<dbReference type="AlphaFoldDB" id="B9XAU1"/>
<reference evidence="2 3" key="1">
    <citation type="journal article" date="2011" name="J. Bacteriol.">
        <title>Genome sequence of 'Pedosphaera parvula' Ellin514, an aerobic Verrucomicrobial isolate from pasture soil.</title>
        <authorList>
            <person name="Kant R."/>
            <person name="van Passel M.W."/>
            <person name="Sangwan P."/>
            <person name="Palva A."/>
            <person name="Lucas S."/>
            <person name="Copeland A."/>
            <person name="Lapidus A."/>
            <person name="Glavina Del Rio T."/>
            <person name="Dalin E."/>
            <person name="Tice H."/>
            <person name="Bruce D."/>
            <person name="Goodwin L."/>
            <person name="Pitluck S."/>
            <person name="Chertkov O."/>
            <person name="Larimer F.W."/>
            <person name="Land M.L."/>
            <person name="Hauser L."/>
            <person name="Brettin T.S."/>
            <person name="Detter J.C."/>
            <person name="Han S."/>
            <person name="de Vos W.M."/>
            <person name="Janssen P.H."/>
            <person name="Smidt H."/>
        </authorList>
    </citation>
    <scope>NUCLEOTIDE SEQUENCE [LARGE SCALE GENOMIC DNA]</scope>
    <source>
        <strain evidence="2 3">Ellin514</strain>
    </source>
</reference>
<name>B9XAU1_PEDPL</name>
<dbReference type="EMBL" id="ABOX02000002">
    <property type="protein sequence ID" value="EEF63126.1"/>
    <property type="molecule type" value="Genomic_DNA"/>
</dbReference>
<dbReference type="Pfam" id="PF10816">
    <property type="entry name" value="DUF2760"/>
    <property type="match status" value="1"/>
</dbReference>
<gene>
    <name evidence="2" type="ORF">Cflav_PD5761</name>
</gene>
<protein>
    <recommendedName>
        <fullName evidence="1">DUF2760 domain-containing protein</fullName>
    </recommendedName>
</protein>
<dbReference type="RefSeq" id="WP_007412939.1">
    <property type="nucleotide sequence ID" value="NZ_ABOX02000002.1"/>
</dbReference>
<accession>B9XAU1</accession>
<dbReference type="InterPro" id="IPR021212">
    <property type="entry name" value="DUF2760"/>
</dbReference>